<keyword evidence="1" id="KW-0472">Membrane</keyword>
<organism evidence="2 3">
    <name type="scientific">Intestinibacter bartlettii</name>
    <dbReference type="NCBI Taxonomy" id="261299"/>
    <lineage>
        <taxon>Bacteria</taxon>
        <taxon>Bacillati</taxon>
        <taxon>Bacillota</taxon>
        <taxon>Clostridia</taxon>
        <taxon>Peptostreptococcales</taxon>
        <taxon>Peptostreptococcaceae</taxon>
        <taxon>Intestinibacter</taxon>
    </lineage>
</organism>
<feature type="transmembrane region" description="Helical" evidence="1">
    <location>
        <begin position="53"/>
        <end position="72"/>
    </location>
</feature>
<evidence type="ECO:0000313" key="2">
    <source>
        <dbReference type="EMBL" id="MBU5337214.1"/>
    </source>
</evidence>
<feature type="transmembrane region" description="Helical" evidence="1">
    <location>
        <begin position="93"/>
        <end position="121"/>
    </location>
</feature>
<gene>
    <name evidence="2" type="ORF">KQI20_12245</name>
</gene>
<comment type="caution">
    <text evidence="2">The sequence shown here is derived from an EMBL/GenBank/DDBJ whole genome shotgun (WGS) entry which is preliminary data.</text>
</comment>
<feature type="transmembrane region" description="Helical" evidence="1">
    <location>
        <begin position="157"/>
        <end position="181"/>
    </location>
</feature>
<feature type="transmembrane region" description="Helical" evidence="1">
    <location>
        <begin position="16"/>
        <end position="38"/>
    </location>
</feature>
<feature type="transmembrane region" description="Helical" evidence="1">
    <location>
        <begin position="229"/>
        <end position="252"/>
    </location>
</feature>
<dbReference type="RefSeq" id="WP_216571650.1">
    <property type="nucleotide sequence ID" value="NZ_JAHLOQ010000043.1"/>
</dbReference>
<reference evidence="2 3" key="1">
    <citation type="submission" date="2021-06" db="EMBL/GenBank/DDBJ databases">
        <authorList>
            <person name="Sun Q."/>
            <person name="Li D."/>
        </authorList>
    </citation>
    <scope>NUCLEOTIDE SEQUENCE [LARGE SCALE GENOMIC DNA]</scope>
    <source>
        <strain evidence="2 3">N19</strain>
    </source>
</reference>
<dbReference type="Pfam" id="PF12730">
    <property type="entry name" value="ABC2_membrane_4"/>
    <property type="match status" value="1"/>
</dbReference>
<dbReference type="EMBL" id="JAHLOQ010000043">
    <property type="protein sequence ID" value="MBU5337214.1"/>
    <property type="molecule type" value="Genomic_DNA"/>
</dbReference>
<evidence type="ECO:0000256" key="1">
    <source>
        <dbReference type="SAM" id="Phobius"/>
    </source>
</evidence>
<keyword evidence="1" id="KW-0812">Transmembrane</keyword>
<accession>A0ABS6E0A3</accession>
<protein>
    <submittedName>
        <fullName evidence="2">ABC transporter permease</fullName>
    </submittedName>
</protein>
<proteinExistence type="predicted"/>
<sequence>MYSLIKLEWKKVKKPVFLAAILATIFIGVMTCTLYKNYSLQVDLEAWEIATEFISMLFPLIVVIPSCWTIYYERKNKFLLYTLPRVSKKKYLLSKWIVVALSSATIMFVSMFIGALIALYIKPEIVPYIGTYDMVTNEPILIQDRHILGNLFINQPLMYSFLISIWRSLIAIIIATMGFVLSLYIDNIFIILTGPFIYTILENFILSVLRVPQYRLVTSFDPTIVDEKMITVFSMIAGPMIAILFIGLIVVFNSKIKKTLIYKV</sequence>
<name>A0ABS6E0A3_9FIRM</name>
<dbReference type="Proteomes" id="UP001196301">
    <property type="component" value="Unassembled WGS sequence"/>
</dbReference>
<evidence type="ECO:0000313" key="3">
    <source>
        <dbReference type="Proteomes" id="UP001196301"/>
    </source>
</evidence>
<keyword evidence="1" id="KW-1133">Transmembrane helix</keyword>
<feature type="transmembrane region" description="Helical" evidence="1">
    <location>
        <begin position="188"/>
        <end position="209"/>
    </location>
</feature>
<keyword evidence="3" id="KW-1185">Reference proteome</keyword>